<evidence type="ECO:0000313" key="2">
    <source>
        <dbReference type="Proteomes" id="UP001162501"/>
    </source>
</evidence>
<dbReference type="EMBL" id="OX596090">
    <property type="protein sequence ID" value="CAN0542590.1"/>
    <property type="molecule type" value="Genomic_DNA"/>
</dbReference>
<gene>
    <name evidence="1" type="ORF">MRATA1EN22A_LOCUS25558</name>
</gene>
<proteinExistence type="predicted"/>
<evidence type="ECO:0000313" key="1">
    <source>
        <dbReference type="EMBL" id="CAN0542590.1"/>
    </source>
</evidence>
<reference evidence="1" key="1">
    <citation type="submission" date="2023-05" db="EMBL/GenBank/DDBJ databases">
        <authorList>
            <consortium name="ELIXIR-Norway"/>
        </authorList>
    </citation>
    <scope>NUCLEOTIDE SEQUENCE</scope>
</reference>
<organism evidence="1 2">
    <name type="scientific">Rangifer tarandus platyrhynchus</name>
    <name type="common">Svalbard reindeer</name>
    <dbReference type="NCBI Taxonomy" id="3082113"/>
    <lineage>
        <taxon>Eukaryota</taxon>
        <taxon>Metazoa</taxon>
        <taxon>Chordata</taxon>
        <taxon>Craniata</taxon>
        <taxon>Vertebrata</taxon>
        <taxon>Euteleostomi</taxon>
        <taxon>Mammalia</taxon>
        <taxon>Eutheria</taxon>
        <taxon>Laurasiatheria</taxon>
        <taxon>Artiodactyla</taxon>
        <taxon>Ruminantia</taxon>
        <taxon>Pecora</taxon>
        <taxon>Cervidae</taxon>
        <taxon>Odocoileinae</taxon>
        <taxon>Rangifer</taxon>
    </lineage>
</organism>
<dbReference type="Proteomes" id="UP001162501">
    <property type="component" value="Chromosome 6"/>
</dbReference>
<reference evidence="1" key="2">
    <citation type="submission" date="2025-03" db="EMBL/GenBank/DDBJ databases">
        <authorList>
            <consortium name="ELIXIR-Norway"/>
            <consortium name="Elixir Norway"/>
        </authorList>
    </citation>
    <scope>NUCLEOTIDE SEQUENCE</scope>
</reference>
<name>A0AC60A132_RANTA</name>
<protein>
    <submittedName>
        <fullName evidence="1">Uncharacterized protein</fullName>
    </submittedName>
</protein>
<sequence>MGRPRAARGLVGDPGPKALETPASPAAAAECPAPGRARAGAQPCCRAPAASCALRPSECARVVLQRDCGGRFRARPAQPSSRTWGGQKWRLVAPAPPEAEQSRGLQSFRWEGCPSVALGQGQRPGLRRAPLPGSGTPGRRGPGRAGTSGAQRPSLQSRSARGQPTEGLSQHPVSATSRAANS</sequence>
<accession>A0AC60A132</accession>